<dbReference type="Gene3D" id="1.10.1740.10">
    <property type="match status" value="1"/>
</dbReference>
<dbReference type="EMBL" id="UGRU01000001">
    <property type="protein sequence ID" value="SUA48081.1"/>
    <property type="molecule type" value="Genomic_DNA"/>
</dbReference>
<name>A0A378X5Y3_9NOCA</name>
<proteinExistence type="predicted"/>
<evidence type="ECO:0000256" key="5">
    <source>
        <dbReference type="SAM" id="MobiDB-lite"/>
    </source>
</evidence>
<dbReference type="SMART" id="SM00332">
    <property type="entry name" value="PP2Cc"/>
    <property type="match status" value="1"/>
</dbReference>
<dbReference type="PANTHER" id="PTHR43133">
    <property type="entry name" value="RNA POLYMERASE ECF-TYPE SIGMA FACTO"/>
    <property type="match status" value="1"/>
</dbReference>
<keyword evidence="3" id="KW-0238">DNA-binding</keyword>
<feature type="compositionally biased region" description="Low complexity" evidence="5">
    <location>
        <begin position="2980"/>
        <end position="2992"/>
    </location>
</feature>
<feature type="compositionally biased region" description="Basic and acidic residues" evidence="5">
    <location>
        <begin position="1948"/>
        <end position="1959"/>
    </location>
</feature>
<dbReference type="SUPFAM" id="SSF88946">
    <property type="entry name" value="Sigma2 domain of RNA polymerase sigma factors"/>
    <property type="match status" value="1"/>
</dbReference>
<feature type="region of interest" description="Disordered" evidence="5">
    <location>
        <begin position="3052"/>
        <end position="3073"/>
    </location>
</feature>
<sequence>MSGAPGARTARLTATDPATGWTGEYEVREKFALAEAVVAEAGQLSPTGPIRPGDPRAGRAVAYPDRAALEAELWRTRESWLRVVEHRPDGPVEYEIHRPNGMPVLVDSRTGATRRFTDYTSSNSSHWHAVSFDSAGEPLHPTADYVRELRQRRTTIWERLGLETPDDGSRAAWRRLVRAHREIARIEVAEIDASLAGLRSDEPATQAALAEPLLVRRGAATDRLNDLAELDALVVRYDRAASRLIVPASEELFARELERRAGTVVTPQVVRFAPKPGEPQEIWVVANEGGHMRALEAAIQADRSLAPALWRGWRIRYIELNAGPSGLVDSTLEPTDVERTYRASFRRELEKHLMAAYLKYRRGTEAPDPISKWLKPLTPDLSTVPDDGNTTRSPAPIRVAVDLMRAGIPGWEDAAPVTALVANQQVVPIRAGWLETVVVPVEFREGDEFEPKAGWRVAQPGGNEMADVMARDFTLVRPSERKLRSTFRSTAQLKRVIEKILAGTGRLPMVMTGFTPVELTAPDSTPELPTAAAVTRAHELPTVEELDRHESDRSHAVLRSAFELWQAHALWQLTTEGTAHSTLRELPPDTLRQLRQQLTDSGPGMRAAGLGHRYAQMSTAFDRLLREVSPDPASTTAAESDTDAAVDAEVRSALETSPVRVTFTPASCGIGELTFIREHFDTTPVQLPDADALAILEYTGFHPRELAQYAGGQWTETTLDEITARISDPDEPAHLALISIQYPGAREDFIDGHVFTLTTDSNGELLLHELVPGPDGGVTESDPKDTRRRHGQLLQQQLEGATFHTITYKADGAPEDRLGTDDRETGTDRHQVPAPATRLGRAEPGDDSDANTPGVSSSERGKLRIPAQPSPESKSVGADKDTAASKSSSDVRVPQQSTDSPSIGRTLIPGPRQHVAMFTESDPRDDVELMAAVRDGDTEAFGTLFERHVDAVRKYARARFRPSDADDLVSYAFHATLAALRKGLGPESAFRAYVLTSVRHQALSQKLRYNDRITLSDDMTRYDMAEEPVDTEFGRREHALLARALALGTLSERVRLILANFGLPAAELARLIEAPSANAANVARHRAMEELRAAYLQAQIPHEPDESCRDTVEQLGAWVRGPLRKRAESRVNAHLQGCSSCRATLQLLIALNPGLAVRTRIPVVARGDGRTGGPAGKPAPTDREGAQPNDATTPRRKQGGARRQRRGAAPRGEESFAPFGGVPNDRAPAVLPGQLDNPWLVFADDPRGGDNVSAVRPWSEDRPSVRQPVGRVEDPLSPAWLRDIHAAITAEQLDADGPLHAHLGRILTHLDRLMPGAAPITTTQRTELETFARAVGRWLDIAHTELDDDLSAGQVAHGVTARRSHLAEATDRYRVATEVLASHASKIDTAPANTSPWARGSASLDGVDITELAQTIEGLAAESARLESDSTRAAEVQQIRHAWTAAYELWNLAQDPRSVPATPRVEALVSYADAARHWLMALLDRDNAADLLAREQGIARTVDNYRQADRRVRELLPTLEAQPVAAPGTEKPGPGEPAPIAPPEAQSPVASAPADGREPWLDLPPPEPHKEVNLGHAAGVTDVGRRTANQDDFAIATAVINGERVTLAAVCDGTSGEATRSDRAAAVGSAAACAVLEHEAAAVVAGRTWDPAAVLAKATQAAQTAVLDLISREFPGCDLPPVSTIVLSLVTSTHVFTECAGDSRAYWVPLDGGPAVQLTTDDSALQSYMDVMGLSAEQAARMPHASSLTRGLGVKYEWREPDPTAHRIAGRGVVALVSDGPIKKIGTPDAIADQVRAQLARTSGNLLAAAQAFATAAVDAGTRDNVTVVLIAGPDHSGRGKTPPGAVGTSPWTTPARQEVPAPVDPRTLPWTGGLPQGRAHTTRPAESWIGKVSGNRSAAEIVPTVNPNDHHEPDARRDPHRKSDPPRPSAADPSSGTTRAENPALHEAAEAPGRRDDEGVIGSAPRSEETSSDVPTPLPRSLVVGSAARLYAVAAAEPPGETPGYGAVLDTTADPAWIEAHDGSNRISPSITGFHDLPDDVLSEYLRLAEIAVPIVVAALASGTDVSADDFLDDLAGRIHNGRLQRHWRTATPEQRLPFDDPGYPEELREQHRRLARAARDSVVAADAVDRAVADPFRSCTTGAAVAAEMWRRHAVRMFGFDVPGITVELVRELARAIHQLLTKYPHIQLLRIGFGPISESRLLAESDHVAGTDTRYPYTRSITVSDAVAADRELFASEWADMVNSGRAVGSVAEPVVGLIRREFGYSLNVATRLIAQRKAKTTLIDHHENNHRGPMRWSPREAFAWSNSQFREYGPDGKGRLNSAAALAGAFAAMEHDPRDTSDGERVLHNLLIEIAPQLEAGKARDREQLTAEYRPVTPTEQQAKLTMAAALRADYGIDIIGLDNPGIPAATAGELIAAVRHMIARFPILLGDLSEIRIAPGDAGEFARTSFDGIEFNELWMTAPARMHAEAVEQLAAERLRIDLDRVYFCLAIHELAHLLRRLLPVHAPSAYEVVTRAFEERYGSNDLPALRAWMVAQFSSYSIRQDGALQPDEAEAESVVAAEVDSLTPTEGEAIVHRNFSELAAAEAERRGLPSAEPTIGSRPSSATAYAPQPDRLAAELLGLGPSFDYVEDLLRIAARERPDPAWIDSPDYWDWQLNWLAERGPRLSVLAAFSAATLEAEAALGLPNTSGRRLLLEQSRPRTPGELLLLYKYGTMWGGEPEQPSGPDTAARASAIGRVQRDLSFDELPQYAYLATIAARPILQADRDLTRKHVRPEEFRHFDPIPRDGVYGLNYPGCRALDRQSPAYFRARYAGDSLLPMIACRPVYDRFLNHWIEPYQLRHAMRLRDGFDGTRSAEGRIAQWFTSIVADVLAASPDAAPEILDDALRTQLRRNRPSTPANHRLLLFAETTQDLLGGDYDFGHYLRRRDHPETEGYIRTVRETVLRRHPTAAVARVPFLANIIDVSGTGTALNGPNGSPGPAAPTGERRGPVTLFAPEFDPTILDRPVRGPDRRPIEHVPVEPMWAMGFHHRPDGQPWEVADNAREQPATTPTTHSSPTPAEDGTTLIGAVPKFPGRPSDDAVELLERILDAEHAGDPSAPELRAEAIRLIPDEAERAYAERHAGNARRAAALAAELGITPERLDALTAEELKRAFAGEIVHRTKAATLLKILRDGRFKTIFETGGRSVFAQVPLEARRELEQVLFGYRPDLPVELRPIHSRIRRTWRAWIHEADFAPVQDFGDVDIVLRSAVRERTTGCIGSPVHTQVIPSALSDPRPESFGATPTEHGEFGYFGLEGIGRDYDGDRFHRNVLIQAQTHGGVQASDIAYVVFHGERPGRELREAMAAAGIPWISSIDSPGPTPPALAATVLPGDHIADDH</sequence>
<dbReference type="PANTHER" id="PTHR43133:SF8">
    <property type="entry name" value="RNA POLYMERASE SIGMA FACTOR HI_1459-RELATED"/>
    <property type="match status" value="1"/>
</dbReference>
<accession>A0A378X5Y3</accession>
<reference evidence="7 8" key="1">
    <citation type="submission" date="2018-06" db="EMBL/GenBank/DDBJ databases">
        <authorList>
            <consortium name="Pathogen Informatics"/>
            <person name="Doyle S."/>
        </authorList>
    </citation>
    <scope>NUCLEOTIDE SEQUENCE [LARGE SCALE GENOMIC DNA]</scope>
    <source>
        <strain evidence="7 8">NCTC13184</strain>
    </source>
</reference>
<evidence type="ECO:0000259" key="6">
    <source>
        <dbReference type="PROSITE" id="PS51746"/>
    </source>
</evidence>
<feature type="region of interest" description="Disordered" evidence="5">
    <location>
        <begin position="1518"/>
        <end position="1573"/>
    </location>
</feature>
<feature type="domain" description="PPM-type phosphatase" evidence="6">
    <location>
        <begin position="1574"/>
        <end position="1833"/>
    </location>
</feature>
<feature type="region of interest" description="Disordered" evidence="5">
    <location>
        <begin position="2976"/>
        <end position="2996"/>
    </location>
</feature>
<feature type="compositionally biased region" description="Basic and acidic residues" evidence="5">
    <location>
        <begin position="812"/>
        <end position="831"/>
    </location>
</feature>
<dbReference type="InterPro" id="IPR027383">
    <property type="entry name" value="Znf_put"/>
</dbReference>
<feature type="region of interest" description="Disordered" evidence="5">
    <location>
        <begin position="1834"/>
        <end position="1981"/>
    </location>
</feature>
<keyword evidence="4" id="KW-0804">Transcription</keyword>
<dbReference type="InterPro" id="IPR007627">
    <property type="entry name" value="RNA_pol_sigma70_r2"/>
</dbReference>
<feature type="region of interest" description="Disordered" evidence="5">
    <location>
        <begin position="770"/>
        <end position="909"/>
    </location>
</feature>
<dbReference type="InterPro" id="IPR039425">
    <property type="entry name" value="RNA_pol_sigma-70-like"/>
</dbReference>
<dbReference type="InterPro" id="IPR036457">
    <property type="entry name" value="PPM-type-like_dom_sf"/>
</dbReference>
<evidence type="ECO:0000256" key="3">
    <source>
        <dbReference type="ARBA" id="ARBA00023125"/>
    </source>
</evidence>
<gene>
    <name evidence="7" type="ORF">NCTC13184_06626</name>
</gene>
<dbReference type="PROSITE" id="PS51746">
    <property type="entry name" value="PPM_2"/>
    <property type="match status" value="1"/>
</dbReference>
<feature type="compositionally biased region" description="Low complexity" evidence="5">
    <location>
        <begin position="3055"/>
        <end position="3068"/>
    </location>
</feature>
<dbReference type="GO" id="GO:0016987">
    <property type="term" value="F:sigma factor activity"/>
    <property type="evidence" value="ECO:0007669"/>
    <property type="project" value="UniProtKB-KW"/>
</dbReference>
<dbReference type="InterPro" id="IPR013325">
    <property type="entry name" value="RNA_pol_sigma_r2"/>
</dbReference>
<feature type="compositionally biased region" description="Basic and acidic residues" evidence="5">
    <location>
        <begin position="1909"/>
        <end position="1926"/>
    </location>
</feature>
<dbReference type="GO" id="GO:0006352">
    <property type="term" value="P:DNA-templated transcription initiation"/>
    <property type="evidence" value="ECO:0007669"/>
    <property type="project" value="InterPro"/>
</dbReference>
<evidence type="ECO:0000256" key="1">
    <source>
        <dbReference type="ARBA" id="ARBA00023015"/>
    </source>
</evidence>
<dbReference type="GO" id="GO:0003677">
    <property type="term" value="F:DNA binding"/>
    <property type="evidence" value="ECO:0007669"/>
    <property type="project" value="UniProtKB-KW"/>
</dbReference>
<feature type="region of interest" description="Disordered" evidence="5">
    <location>
        <begin position="1252"/>
        <end position="1271"/>
    </location>
</feature>
<dbReference type="Gene3D" id="3.60.40.10">
    <property type="entry name" value="PPM-type phosphatase domain"/>
    <property type="match status" value="1"/>
</dbReference>
<evidence type="ECO:0000256" key="4">
    <source>
        <dbReference type="ARBA" id="ARBA00023163"/>
    </source>
</evidence>
<dbReference type="SUPFAM" id="SSF81606">
    <property type="entry name" value="PP2C-like"/>
    <property type="match status" value="1"/>
</dbReference>
<evidence type="ECO:0000313" key="7">
    <source>
        <dbReference type="EMBL" id="SUA48081.1"/>
    </source>
</evidence>
<dbReference type="Pfam" id="PF13490">
    <property type="entry name" value="zf-HC2"/>
    <property type="match status" value="1"/>
</dbReference>
<evidence type="ECO:0000256" key="2">
    <source>
        <dbReference type="ARBA" id="ARBA00023082"/>
    </source>
</evidence>
<evidence type="ECO:0000313" key="8">
    <source>
        <dbReference type="Proteomes" id="UP000255082"/>
    </source>
</evidence>
<feature type="region of interest" description="Disordered" evidence="5">
    <location>
        <begin position="1165"/>
        <end position="1225"/>
    </location>
</feature>
<feature type="compositionally biased region" description="Basic residues" evidence="5">
    <location>
        <begin position="1194"/>
        <end position="1208"/>
    </location>
</feature>
<dbReference type="Pfam" id="PF04542">
    <property type="entry name" value="Sigma70_r2"/>
    <property type="match status" value="1"/>
</dbReference>
<keyword evidence="1" id="KW-0805">Transcription regulation</keyword>
<keyword evidence="2" id="KW-0731">Sigma factor</keyword>
<feature type="compositionally biased region" description="Polar residues" evidence="5">
    <location>
        <begin position="894"/>
        <end position="903"/>
    </location>
</feature>
<protein>
    <submittedName>
        <fullName evidence="7">RNA polymerase sigma factor</fullName>
    </submittedName>
</protein>
<dbReference type="Proteomes" id="UP000255082">
    <property type="component" value="Unassembled WGS sequence"/>
</dbReference>
<organism evidence="7 8">
    <name type="scientific">Nocardia africana</name>
    <dbReference type="NCBI Taxonomy" id="134964"/>
    <lineage>
        <taxon>Bacteria</taxon>
        <taxon>Bacillati</taxon>
        <taxon>Actinomycetota</taxon>
        <taxon>Actinomycetes</taxon>
        <taxon>Mycobacteriales</taxon>
        <taxon>Nocardiaceae</taxon>
        <taxon>Nocardia</taxon>
    </lineage>
</organism>
<dbReference type="InterPro" id="IPR001932">
    <property type="entry name" value="PPM-type_phosphatase-like_dom"/>
</dbReference>